<gene>
    <name evidence="2" type="ORF">CR513_27297</name>
</gene>
<feature type="non-terminal residue" evidence="2">
    <location>
        <position position="1"/>
    </location>
</feature>
<feature type="domain" description="DUF7745" evidence="1">
    <location>
        <begin position="84"/>
        <end position="170"/>
    </location>
</feature>
<comment type="caution">
    <text evidence="2">The sequence shown here is derived from an EMBL/GenBank/DDBJ whole genome shotgun (WGS) entry which is preliminary data.</text>
</comment>
<evidence type="ECO:0000313" key="3">
    <source>
        <dbReference type="Proteomes" id="UP000257109"/>
    </source>
</evidence>
<organism evidence="2 3">
    <name type="scientific">Mucuna pruriens</name>
    <name type="common">Velvet bean</name>
    <name type="synonym">Dolichos pruriens</name>
    <dbReference type="NCBI Taxonomy" id="157652"/>
    <lineage>
        <taxon>Eukaryota</taxon>
        <taxon>Viridiplantae</taxon>
        <taxon>Streptophyta</taxon>
        <taxon>Embryophyta</taxon>
        <taxon>Tracheophyta</taxon>
        <taxon>Spermatophyta</taxon>
        <taxon>Magnoliopsida</taxon>
        <taxon>eudicotyledons</taxon>
        <taxon>Gunneridae</taxon>
        <taxon>Pentapetalae</taxon>
        <taxon>rosids</taxon>
        <taxon>fabids</taxon>
        <taxon>Fabales</taxon>
        <taxon>Fabaceae</taxon>
        <taxon>Papilionoideae</taxon>
        <taxon>50 kb inversion clade</taxon>
        <taxon>NPAAA clade</taxon>
        <taxon>indigoferoid/millettioid clade</taxon>
        <taxon>Phaseoleae</taxon>
        <taxon>Mucuna</taxon>
    </lineage>
</organism>
<dbReference type="PANTHER" id="PTHR48154:SF1">
    <property type="entry name" value="PROTEIN, PUTATIVE-RELATED"/>
    <property type="match status" value="1"/>
</dbReference>
<evidence type="ECO:0000259" key="1">
    <source>
        <dbReference type="Pfam" id="PF24924"/>
    </source>
</evidence>
<dbReference type="AlphaFoldDB" id="A0A371GJQ3"/>
<protein>
    <recommendedName>
        <fullName evidence="1">DUF7745 domain-containing protein</fullName>
    </recommendedName>
</protein>
<proteinExistence type="predicted"/>
<dbReference type="Pfam" id="PF24924">
    <property type="entry name" value="DUF7745"/>
    <property type="match status" value="2"/>
</dbReference>
<accession>A0A371GJQ3</accession>
<dbReference type="Proteomes" id="UP000257109">
    <property type="component" value="Unassembled WGS sequence"/>
</dbReference>
<dbReference type="InterPro" id="IPR056647">
    <property type="entry name" value="DUF7745"/>
</dbReference>
<reference evidence="2" key="1">
    <citation type="submission" date="2018-05" db="EMBL/GenBank/DDBJ databases">
        <title>Draft genome of Mucuna pruriens seed.</title>
        <authorList>
            <person name="Nnadi N.E."/>
            <person name="Vos R."/>
            <person name="Hasami M.H."/>
            <person name="Devisetty U.K."/>
            <person name="Aguiy J.C."/>
        </authorList>
    </citation>
    <scope>NUCLEOTIDE SEQUENCE [LARGE SCALE GENOMIC DNA]</scope>
    <source>
        <strain evidence="2">JCA_2017</strain>
    </source>
</reference>
<dbReference type="PANTHER" id="PTHR48154">
    <property type="entry name" value="PROTEIN, PUTATIVE-RELATED"/>
    <property type="match status" value="1"/>
</dbReference>
<name>A0A371GJQ3_MUCPR</name>
<feature type="domain" description="DUF7745" evidence="1">
    <location>
        <begin position="6"/>
        <end position="55"/>
    </location>
</feature>
<keyword evidence="3" id="KW-1185">Reference proteome</keyword>
<evidence type="ECO:0000313" key="2">
    <source>
        <dbReference type="EMBL" id="RDX90791.1"/>
    </source>
</evidence>
<dbReference type="OrthoDB" id="999756at2759"/>
<dbReference type="EMBL" id="QJKJ01005282">
    <property type="protein sequence ID" value="RDX90791.1"/>
    <property type="molecule type" value="Genomic_DNA"/>
</dbReference>
<sequence length="181" mass="20965">MLKLKKNRNGVEGIPKAALKERLQQLQEEEDWLDFVDVYGLLVYGIMLFPQIERYDEVPHRRPLLGLCQAPNEVGMDCTPGRGYKEVNLVGAINCNPELTLRQAGYPMVLPPSEEAVASFVLHGLRIQEGEYLKKIFQAWKKVVRKGPEWGLRRCKASSSYKSWLQHRVESIFFYVWQPLF</sequence>